<organism evidence="2">
    <name type="scientific">bioreactor metagenome</name>
    <dbReference type="NCBI Taxonomy" id="1076179"/>
    <lineage>
        <taxon>unclassified sequences</taxon>
        <taxon>metagenomes</taxon>
        <taxon>ecological metagenomes</taxon>
    </lineage>
</organism>
<feature type="compositionally biased region" description="Basic and acidic residues" evidence="1">
    <location>
        <begin position="1"/>
        <end position="16"/>
    </location>
</feature>
<proteinExistence type="predicted"/>
<reference evidence="2" key="1">
    <citation type="submission" date="2019-08" db="EMBL/GenBank/DDBJ databases">
        <authorList>
            <person name="Kucharzyk K."/>
            <person name="Murdoch R.W."/>
            <person name="Higgins S."/>
            <person name="Loffler F."/>
        </authorList>
    </citation>
    <scope>NUCLEOTIDE SEQUENCE</scope>
</reference>
<feature type="region of interest" description="Disordered" evidence="1">
    <location>
        <begin position="1"/>
        <end position="75"/>
    </location>
</feature>
<dbReference type="EMBL" id="VSSQ01000256">
    <property type="protein sequence ID" value="MPL88396.1"/>
    <property type="molecule type" value="Genomic_DNA"/>
</dbReference>
<feature type="compositionally biased region" description="Basic and acidic residues" evidence="1">
    <location>
        <begin position="187"/>
        <end position="197"/>
    </location>
</feature>
<comment type="caution">
    <text evidence="2">The sequence shown here is derived from an EMBL/GenBank/DDBJ whole genome shotgun (WGS) entry which is preliminary data.</text>
</comment>
<feature type="region of interest" description="Disordered" evidence="1">
    <location>
        <begin position="187"/>
        <end position="208"/>
    </location>
</feature>
<name>A0A644VAK4_9ZZZZ</name>
<gene>
    <name evidence="2" type="ORF">SDC9_34416</name>
</gene>
<feature type="compositionally biased region" description="Low complexity" evidence="1">
    <location>
        <begin position="123"/>
        <end position="146"/>
    </location>
</feature>
<evidence type="ECO:0000256" key="1">
    <source>
        <dbReference type="SAM" id="MobiDB-lite"/>
    </source>
</evidence>
<feature type="region of interest" description="Disordered" evidence="1">
    <location>
        <begin position="114"/>
        <end position="152"/>
    </location>
</feature>
<accession>A0A644VAK4</accession>
<sequence>MRRPAELRAEGGDEGARAAIAERPGDLGAALAALEPLDRRHQPQPAAPLPEGEPGLGAEQPFQRARARPAKGRQIGERARLVGALAQVPHQPHQPRVMRAGQAEGRFGQRLDLVGDDRGQMQPPRVEGGVGRQRGQPQDQLAQQRRQQQHRAVRYLPAQRQRWVDVEVADLDLGLGGDVVVGAARDPDRMAGRHDPDAAAAGHPQHPLHRPDQLAARVAVRLDHLPGRHPPAVHQHRARGIAHEARAAGRPGWRFGDILCHDDGLTQGRAPG</sequence>
<evidence type="ECO:0000313" key="2">
    <source>
        <dbReference type="EMBL" id="MPL88396.1"/>
    </source>
</evidence>
<dbReference type="AlphaFoldDB" id="A0A644VAK4"/>
<protein>
    <submittedName>
        <fullName evidence="2">Uncharacterized protein</fullName>
    </submittedName>
</protein>